<reference evidence="2 3" key="1">
    <citation type="submission" date="2015-09" db="EMBL/GenBank/DDBJ databases">
        <title>A metagenomics-based metabolic model of nitrate-dependent anaerobic oxidation of methane by Methanoperedens-like archaea.</title>
        <authorList>
            <person name="Arshad A."/>
            <person name="Speth D.R."/>
            <person name="De Graaf R.M."/>
            <person name="Op Den Camp H.J."/>
            <person name="Jetten M.S."/>
            <person name="Welte C.U."/>
        </authorList>
    </citation>
    <scope>NUCLEOTIDE SEQUENCE [LARGE SCALE GENOMIC DNA]</scope>
</reference>
<evidence type="ECO:0008006" key="4">
    <source>
        <dbReference type="Google" id="ProtNLM"/>
    </source>
</evidence>
<feature type="transmembrane region" description="Helical" evidence="1">
    <location>
        <begin position="150"/>
        <end position="170"/>
    </location>
</feature>
<keyword evidence="1" id="KW-1133">Transmembrane helix</keyword>
<comment type="caution">
    <text evidence="2">The sequence shown here is derived from an EMBL/GenBank/DDBJ whole genome shotgun (WGS) entry which is preliminary data.</text>
</comment>
<evidence type="ECO:0000256" key="1">
    <source>
        <dbReference type="SAM" id="Phobius"/>
    </source>
</evidence>
<feature type="transmembrane region" description="Helical" evidence="1">
    <location>
        <begin position="45"/>
        <end position="64"/>
    </location>
</feature>
<dbReference type="Proteomes" id="UP000050360">
    <property type="component" value="Unassembled WGS sequence"/>
</dbReference>
<sequence>MGNATRIRKAMAFSISVYLLWVIVTYLLEGRILTLLRPEAAIDRIVYTVIANFLLGIIIAAWVLRSSLTSGFVSHEHLGFRSIRHTLLAVVTAGVFGFVLFIVQNPPSLTPVVIMNVYAQVLTVSIAEVVVCWGVIGASFESLARNKGKIMSPLAGILAASFSFGIYHFAHSPPFNQVNMVLFLIVVG</sequence>
<evidence type="ECO:0000313" key="2">
    <source>
        <dbReference type="EMBL" id="KPQ41264.1"/>
    </source>
</evidence>
<dbReference type="EMBL" id="LKCM01000392">
    <property type="protein sequence ID" value="KPQ41264.1"/>
    <property type="molecule type" value="Genomic_DNA"/>
</dbReference>
<name>A0A0P7ZA46_9EURY</name>
<proteinExistence type="predicted"/>
<keyword evidence="1" id="KW-0472">Membrane</keyword>
<evidence type="ECO:0000313" key="3">
    <source>
        <dbReference type="Proteomes" id="UP000050360"/>
    </source>
</evidence>
<feature type="transmembrane region" description="Helical" evidence="1">
    <location>
        <begin position="117"/>
        <end position="138"/>
    </location>
</feature>
<dbReference type="AlphaFoldDB" id="A0A0P7ZA46"/>
<organism evidence="2 3">
    <name type="scientific">Candidatus Methanoperedens nitratireducens</name>
    <dbReference type="NCBI Taxonomy" id="1392998"/>
    <lineage>
        <taxon>Archaea</taxon>
        <taxon>Methanobacteriati</taxon>
        <taxon>Methanobacteriota</taxon>
        <taxon>Stenosarchaea group</taxon>
        <taxon>Methanomicrobia</taxon>
        <taxon>Methanosarcinales</taxon>
        <taxon>ANME-2 cluster</taxon>
        <taxon>Candidatus Methanoperedentaceae</taxon>
        <taxon>Candidatus Methanoperedens</taxon>
    </lineage>
</organism>
<feature type="transmembrane region" description="Helical" evidence="1">
    <location>
        <begin position="12"/>
        <end position="33"/>
    </location>
</feature>
<keyword evidence="1" id="KW-0812">Transmembrane</keyword>
<protein>
    <recommendedName>
        <fullName evidence="4">CAAX amino terminal protease self-immunity</fullName>
    </recommendedName>
</protein>
<gene>
    <name evidence="2" type="ORF">MPEBLZ_04187</name>
</gene>
<accession>A0A0P7ZA46</accession>
<feature type="non-terminal residue" evidence="2">
    <location>
        <position position="188"/>
    </location>
</feature>
<feature type="transmembrane region" description="Helical" evidence="1">
    <location>
        <begin position="85"/>
        <end position="105"/>
    </location>
</feature>